<dbReference type="GO" id="GO:0005524">
    <property type="term" value="F:ATP binding"/>
    <property type="evidence" value="ECO:0007669"/>
    <property type="project" value="UniProtKB-KW"/>
</dbReference>
<accession>A0ABV7SD48</accession>
<dbReference type="Gene3D" id="3.40.50.300">
    <property type="entry name" value="P-loop containing nucleotide triphosphate hydrolases"/>
    <property type="match status" value="1"/>
</dbReference>
<evidence type="ECO:0000313" key="2">
    <source>
        <dbReference type="EMBL" id="MFC3574538.1"/>
    </source>
</evidence>
<sequence length="83" mass="8880">MPALSAAEIAPMPYVREIRAAWLKVRADRKRMAVDELELALGTGIHGLLGPNGAGKSTLNRTVATVMQTSLGRTETDTAACWT</sequence>
<dbReference type="EMBL" id="JBHRWR010000009">
    <property type="protein sequence ID" value="MFC3574538.1"/>
    <property type="molecule type" value="Genomic_DNA"/>
</dbReference>
<comment type="caution">
    <text evidence="2">The sequence shown here is derived from an EMBL/GenBank/DDBJ whole genome shotgun (WGS) entry which is preliminary data.</text>
</comment>
<dbReference type="SUPFAM" id="SSF52540">
    <property type="entry name" value="P-loop containing nucleoside triphosphate hydrolases"/>
    <property type="match status" value="1"/>
</dbReference>
<gene>
    <name evidence="2" type="ORF">ACFOZ0_14905</name>
</gene>
<organism evidence="2 3">
    <name type="scientific">Streptomyces yaanensis</name>
    <dbReference type="NCBI Taxonomy" id="1142239"/>
    <lineage>
        <taxon>Bacteria</taxon>
        <taxon>Bacillati</taxon>
        <taxon>Actinomycetota</taxon>
        <taxon>Actinomycetes</taxon>
        <taxon>Kitasatosporales</taxon>
        <taxon>Streptomycetaceae</taxon>
        <taxon>Streptomyces</taxon>
    </lineage>
</organism>
<evidence type="ECO:0000313" key="3">
    <source>
        <dbReference type="Proteomes" id="UP001595701"/>
    </source>
</evidence>
<keyword evidence="3" id="KW-1185">Reference proteome</keyword>
<name>A0ABV7SD48_9ACTN</name>
<dbReference type="InterPro" id="IPR003439">
    <property type="entry name" value="ABC_transporter-like_ATP-bd"/>
</dbReference>
<dbReference type="Pfam" id="PF00005">
    <property type="entry name" value="ABC_tran"/>
    <property type="match status" value="1"/>
</dbReference>
<keyword evidence="2" id="KW-0547">Nucleotide-binding</keyword>
<keyword evidence="2" id="KW-0067">ATP-binding</keyword>
<protein>
    <submittedName>
        <fullName evidence="2">ATP-binding cassette domain-containing protein</fullName>
    </submittedName>
</protein>
<dbReference type="InterPro" id="IPR027417">
    <property type="entry name" value="P-loop_NTPase"/>
</dbReference>
<dbReference type="RefSeq" id="WP_386275971.1">
    <property type="nucleotide sequence ID" value="NZ_JBHRWR010000009.1"/>
</dbReference>
<evidence type="ECO:0000259" key="1">
    <source>
        <dbReference type="Pfam" id="PF00005"/>
    </source>
</evidence>
<proteinExistence type="predicted"/>
<dbReference type="Proteomes" id="UP001595701">
    <property type="component" value="Unassembled WGS sequence"/>
</dbReference>
<feature type="domain" description="ABC transporter" evidence="1">
    <location>
        <begin position="45"/>
        <end position="76"/>
    </location>
</feature>
<reference evidence="3" key="1">
    <citation type="journal article" date="2019" name="Int. J. Syst. Evol. Microbiol.">
        <title>The Global Catalogue of Microorganisms (GCM) 10K type strain sequencing project: providing services to taxonomists for standard genome sequencing and annotation.</title>
        <authorList>
            <consortium name="The Broad Institute Genomics Platform"/>
            <consortium name="The Broad Institute Genome Sequencing Center for Infectious Disease"/>
            <person name="Wu L."/>
            <person name="Ma J."/>
        </authorList>
    </citation>
    <scope>NUCLEOTIDE SEQUENCE [LARGE SCALE GENOMIC DNA]</scope>
    <source>
        <strain evidence="3">CGMCC 4.7035</strain>
    </source>
</reference>